<feature type="domain" description="1,3-beta-glucan synthase component FKS1-like" evidence="2">
    <location>
        <begin position="253"/>
        <end position="333"/>
    </location>
</feature>
<reference evidence="3 4" key="1">
    <citation type="submission" date="2013-11" db="EMBL/GenBank/DDBJ databases">
        <title>The Genome Sequence of Phytophthora parasitica P10297.</title>
        <authorList>
            <consortium name="The Broad Institute Genomics Platform"/>
            <person name="Russ C."/>
            <person name="Tyler B."/>
            <person name="Panabieres F."/>
            <person name="Shan W."/>
            <person name="Tripathy S."/>
            <person name="Grunwald N."/>
            <person name="Machado M."/>
            <person name="Johnson C.S."/>
            <person name="Walker B."/>
            <person name="Young S.K."/>
            <person name="Zeng Q."/>
            <person name="Gargeya S."/>
            <person name="Fitzgerald M."/>
            <person name="Haas B."/>
            <person name="Abouelleil A."/>
            <person name="Allen A.W."/>
            <person name="Alvarado L."/>
            <person name="Arachchi H.M."/>
            <person name="Berlin A.M."/>
            <person name="Chapman S.B."/>
            <person name="Gainer-Dewar J."/>
            <person name="Goldberg J."/>
            <person name="Griggs A."/>
            <person name="Gujja S."/>
            <person name="Hansen M."/>
            <person name="Howarth C."/>
            <person name="Imamovic A."/>
            <person name="Ireland A."/>
            <person name="Larimer J."/>
            <person name="McCowan C."/>
            <person name="Murphy C."/>
            <person name="Pearson M."/>
            <person name="Poon T.W."/>
            <person name="Priest M."/>
            <person name="Roberts A."/>
            <person name="Saif S."/>
            <person name="Shea T."/>
            <person name="Sisk P."/>
            <person name="Sykes S."/>
            <person name="Wortman J."/>
            <person name="Nusbaum C."/>
            <person name="Birren B."/>
        </authorList>
    </citation>
    <scope>NUCLEOTIDE SEQUENCE [LARGE SCALE GENOMIC DNA]</scope>
    <source>
        <strain evidence="3 4">P10297</strain>
    </source>
</reference>
<feature type="region of interest" description="Disordered" evidence="1">
    <location>
        <begin position="139"/>
        <end position="206"/>
    </location>
</feature>
<protein>
    <recommendedName>
        <fullName evidence="2">1,3-beta-glucan synthase component FKS1-like domain-containing protein</fullName>
    </recommendedName>
</protein>
<accession>W2ZTD2</accession>
<evidence type="ECO:0000313" key="3">
    <source>
        <dbReference type="EMBL" id="ETP50251.1"/>
    </source>
</evidence>
<dbReference type="EMBL" id="ANIY01000974">
    <property type="protein sequence ID" value="ETP50251.1"/>
    <property type="molecule type" value="Genomic_DNA"/>
</dbReference>
<dbReference type="Pfam" id="PF14288">
    <property type="entry name" value="FKS1_dom1"/>
    <property type="match status" value="1"/>
</dbReference>
<evidence type="ECO:0000259" key="2">
    <source>
        <dbReference type="SMART" id="SM01205"/>
    </source>
</evidence>
<dbReference type="PANTHER" id="PTHR12741:SF48">
    <property type="entry name" value="1,3-BETA-GLUCAN SYNTHASE COMPONENT FKS1-RELATED"/>
    <property type="match status" value="1"/>
</dbReference>
<dbReference type="GO" id="GO:0046527">
    <property type="term" value="F:glucosyltransferase activity"/>
    <property type="evidence" value="ECO:0007669"/>
    <property type="project" value="TreeGrafter"/>
</dbReference>
<name>W2ZTD2_PHYNI</name>
<feature type="compositionally biased region" description="Basic and acidic residues" evidence="1">
    <location>
        <begin position="195"/>
        <end position="206"/>
    </location>
</feature>
<dbReference type="PANTHER" id="PTHR12741">
    <property type="entry name" value="LYST-INTERACTING PROTEIN LIP5 DOPAMINE RESPONSIVE PROTEIN DRG-1"/>
    <property type="match status" value="1"/>
</dbReference>
<sequence length="357" mass="40810">MSAGHRMEAALEGVPFRVVDKNKRSRFQLCDLTKLMLIVTRRESFATPHGKGDEEACQDKVAALIKKHKQESAASRWASGVTEELTELSNLIEAYWQLKSQFEEKKQAASDEAKRKQKRLATAGGKAISKAALRLKRRKIAAATEGVRRTPPTSDKEEEKIDESSRRSTPRGREDYREMVGSEYSSGGEGYAVESEEHKHEHSLSDKELMLKRTLGTGSQPTITCPPSMKYQYVDAVSRGQRYRHHLHRYHHYELEKELALFLLLWNDAANLRFMPECICFLYHNMATKLEFLDTLPDVDEGFYLNEIVRPVYNVIAQMRLATAPKGQLRPAAWVRRAGSTRSYVPCLRRRAARRPS</sequence>
<dbReference type="SMART" id="SM01205">
    <property type="entry name" value="FKS1_dom1"/>
    <property type="match status" value="1"/>
</dbReference>
<proteinExistence type="predicted"/>
<dbReference type="AlphaFoldDB" id="W2ZTD2"/>
<feature type="compositionally biased region" description="Basic and acidic residues" evidence="1">
    <location>
        <begin position="154"/>
        <end position="180"/>
    </location>
</feature>
<gene>
    <name evidence="3" type="ORF">F442_04245</name>
</gene>
<dbReference type="InterPro" id="IPR026899">
    <property type="entry name" value="FKS1-like_dom1"/>
</dbReference>
<dbReference type="Proteomes" id="UP000018948">
    <property type="component" value="Unassembled WGS sequence"/>
</dbReference>
<evidence type="ECO:0000256" key="1">
    <source>
        <dbReference type="SAM" id="MobiDB-lite"/>
    </source>
</evidence>
<evidence type="ECO:0000313" key="4">
    <source>
        <dbReference type="Proteomes" id="UP000018948"/>
    </source>
</evidence>
<organism evidence="3 4">
    <name type="scientific">Phytophthora nicotianae P10297</name>
    <dbReference type="NCBI Taxonomy" id="1317064"/>
    <lineage>
        <taxon>Eukaryota</taxon>
        <taxon>Sar</taxon>
        <taxon>Stramenopiles</taxon>
        <taxon>Oomycota</taxon>
        <taxon>Peronosporomycetes</taxon>
        <taxon>Peronosporales</taxon>
        <taxon>Peronosporaceae</taxon>
        <taxon>Phytophthora</taxon>
    </lineage>
</organism>
<comment type="caution">
    <text evidence="3">The sequence shown here is derived from an EMBL/GenBank/DDBJ whole genome shotgun (WGS) entry which is preliminary data.</text>
</comment>
<dbReference type="GO" id="GO:0005886">
    <property type="term" value="C:plasma membrane"/>
    <property type="evidence" value="ECO:0007669"/>
    <property type="project" value="TreeGrafter"/>
</dbReference>